<dbReference type="InterPro" id="IPR036679">
    <property type="entry name" value="FlgN-like_sf"/>
</dbReference>
<evidence type="ECO:0000313" key="3">
    <source>
        <dbReference type="Proteomes" id="UP000254720"/>
    </source>
</evidence>
<evidence type="ECO:0008006" key="4">
    <source>
        <dbReference type="Google" id="ProtNLM"/>
    </source>
</evidence>
<proteinExistence type="predicted"/>
<keyword evidence="3" id="KW-1185">Reference proteome</keyword>
<dbReference type="Proteomes" id="UP000254720">
    <property type="component" value="Unassembled WGS sequence"/>
</dbReference>
<feature type="coiled-coil region" evidence="1">
    <location>
        <begin position="40"/>
        <end position="67"/>
    </location>
</feature>
<dbReference type="EMBL" id="QQAX01000025">
    <property type="protein sequence ID" value="RDI39972.1"/>
    <property type="molecule type" value="Genomic_DNA"/>
</dbReference>
<dbReference type="AlphaFoldDB" id="A0A370G849"/>
<dbReference type="SUPFAM" id="SSF140566">
    <property type="entry name" value="FlgN-like"/>
    <property type="match status" value="1"/>
</dbReference>
<gene>
    <name evidence="2" type="ORF">C8D86_12533</name>
</gene>
<keyword evidence="1" id="KW-0175">Coiled coil</keyword>
<evidence type="ECO:0000313" key="2">
    <source>
        <dbReference type="EMBL" id="RDI39972.1"/>
    </source>
</evidence>
<comment type="caution">
    <text evidence="2">The sequence shown here is derived from an EMBL/GenBank/DDBJ whole genome shotgun (WGS) entry which is preliminary data.</text>
</comment>
<evidence type="ECO:0000256" key="1">
    <source>
        <dbReference type="SAM" id="Coils"/>
    </source>
</evidence>
<accession>A0A370G849</accession>
<protein>
    <recommendedName>
        <fullName evidence="4">FlgN protein</fullName>
    </recommendedName>
</protein>
<sequence length="145" mass="16685">MQTNTLLLSTLNEMLACCREIHHLLKDDNNHFKNDQFDLVDQSNAKKLELTEKIKRLVNQLDVKDQKYLMEKVAGNAPQSSGHDEIQIAVNQLNEEIMNCYKHIVVNSNIVFSNLQMIKEIGDKLIELKSGKQITYNEAGSIEKW</sequence>
<name>A0A370G849_9COXI</name>
<organism evidence="2 3">
    <name type="scientific">Aquicella lusitana</name>
    <dbReference type="NCBI Taxonomy" id="254246"/>
    <lineage>
        <taxon>Bacteria</taxon>
        <taxon>Pseudomonadati</taxon>
        <taxon>Pseudomonadota</taxon>
        <taxon>Gammaproteobacteria</taxon>
        <taxon>Legionellales</taxon>
        <taxon>Coxiellaceae</taxon>
        <taxon>Aquicella</taxon>
    </lineage>
</organism>
<reference evidence="2 3" key="1">
    <citation type="submission" date="2018-07" db="EMBL/GenBank/DDBJ databases">
        <title>Genomic Encyclopedia of Type Strains, Phase IV (KMG-IV): sequencing the most valuable type-strain genomes for metagenomic binning, comparative biology and taxonomic classification.</title>
        <authorList>
            <person name="Goeker M."/>
        </authorList>
    </citation>
    <scope>NUCLEOTIDE SEQUENCE [LARGE SCALE GENOMIC DNA]</scope>
    <source>
        <strain evidence="2 3">DSM 16500</strain>
    </source>
</reference>
<dbReference type="RefSeq" id="WP_114835179.1">
    <property type="nucleotide sequence ID" value="NZ_LR699116.1"/>
</dbReference>
<dbReference type="GO" id="GO:0044780">
    <property type="term" value="P:bacterial-type flagellum assembly"/>
    <property type="evidence" value="ECO:0007669"/>
    <property type="project" value="InterPro"/>
</dbReference>